<organism evidence="4 5">
    <name type="scientific">Verticillium longisporum</name>
    <name type="common">Verticillium dahliae var. longisporum</name>
    <dbReference type="NCBI Taxonomy" id="100787"/>
    <lineage>
        <taxon>Eukaryota</taxon>
        <taxon>Fungi</taxon>
        <taxon>Dikarya</taxon>
        <taxon>Ascomycota</taxon>
        <taxon>Pezizomycotina</taxon>
        <taxon>Sordariomycetes</taxon>
        <taxon>Hypocreomycetidae</taxon>
        <taxon>Glomerellales</taxon>
        <taxon>Plectosphaerellaceae</taxon>
        <taxon>Verticillium</taxon>
    </lineage>
</organism>
<name>A0A8I2ZPR9_VERLO</name>
<feature type="compositionally biased region" description="Acidic residues" evidence="1">
    <location>
        <begin position="549"/>
        <end position="561"/>
    </location>
</feature>
<feature type="region of interest" description="Disordered" evidence="1">
    <location>
        <begin position="360"/>
        <end position="379"/>
    </location>
</feature>
<sequence length="643" mass="68712">MLPQLAFTLCAGALVAASVTRQPALDVSVRSAPGMTPEQTIHDIRRGLAKASLEERQDELGNSTSLDKSFSNAVLFRYGAEISKEVGVDLPKDNEATADASLHTSVEVLCRTCYIKGTANVDLTIDGDFDPGAAIQSLGNKFEAVIDNMTDYVDTYIRDVFDKVQEQGVSSSAFDLPPLDVDLSLNIQGIPECQLHFGFDGLELYMDTQLTMTAGATYSLNLYTSVTPLGFKVGHVLVGVTFAVDLLLSVESEISVASGFHLKLEDGIAIDIALFSDEVSDIVFNGGQFEFLPVTVESDGVTFRALLRVAIHAGLELHTPFLPDLSAGDFELPSAGGGIEVAVWANLADLRTSIITGSTDSDVRQRDDDDQDDHDEEDEDCRLRVRQEFVFALGAAAGATVAIMGQTWGPAPSTEIPIWYTTLADECVVSPKATAASTSRLGERQDDEEDEEDRTTTTLTKETVFTALECISIGLMNCPASLQSLREVTEVQTLVTAVASGIEAEWPEVTAMTINRVVEFGSGALGLESTSGPPVSYVPPPPPPTESPTSDDGDNDAEGSEGDGILDGKARGVDKKVILGVSIGLGVPVLLAVIASIIFLIRRRRGALGAVFQPDQSSIQYTAVESQPKSGDVQHEVRSVRQD</sequence>
<keyword evidence="2" id="KW-0812">Transmembrane</keyword>
<evidence type="ECO:0008006" key="6">
    <source>
        <dbReference type="Google" id="ProtNLM"/>
    </source>
</evidence>
<evidence type="ECO:0000256" key="2">
    <source>
        <dbReference type="SAM" id="Phobius"/>
    </source>
</evidence>
<feature type="signal peptide" evidence="3">
    <location>
        <begin position="1"/>
        <end position="17"/>
    </location>
</feature>
<comment type="caution">
    <text evidence="4">The sequence shown here is derived from an EMBL/GenBank/DDBJ whole genome shotgun (WGS) entry which is preliminary data.</text>
</comment>
<feature type="chain" id="PRO_5034228271" description="Mid2 domain-containing protein" evidence="3">
    <location>
        <begin position="18"/>
        <end position="643"/>
    </location>
</feature>
<evidence type="ECO:0000256" key="1">
    <source>
        <dbReference type="SAM" id="MobiDB-lite"/>
    </source>
</evidence>
<proteinExistence type="predicted"/>
<feature type="region of interest" description="Disordered" evidence="1">
    <location>
        <begin position="529"/>
        <end position="568"/>
    </location>
</feature>
<keyword evidence="2" id="KW-0472">Membrane</keyword>
<dbReference type="OrthoDB" id="4733706at2759"/>
<feature type="compositionally biased region" description="Pro residues" evidence="1">
    <location>
        <begin position="536"/>
        <end position="546"/>
    </location>
</feature>
<evidence type="ECO:0000313" key="4">
    <source>
        <dbReference type="EMBL" id="KAG7134968.1"/>
    </source>
</evidence>
<feature type="region of interest" description="Disordered" evidence="1">
    <location>
        <begin position="434"/>
        <end position="457"/>
    </location>
</feature>
<feature type="compositionally biased region" description="Basic and acidic residues" evidence="1">
    <location>
        <begin position="632"/>
        <end position="643"/>
    </location>
</feature>
<keyword evidence="3" id="KW-0732">Signal</keyword>
<dbReference type="AlphaFoldDB" id="A0A8I2ZPR9"/>
<evidence type="ECO:0000256" key="3">
    <source>
        <dbReference type="SAM" id="SignalP"/>
    </source>
</evidence>
<gene>
    <name evidence="4" type="ORF">HYQ45_007159</name>
</gene>
<feature type="compositionally biased region" description="Acidic residues" evidence="1">
    <location>
        <begin position="368"/>
        <end position="379"/>
    </location>
</feature>
<reference evidence="4" key="1">
    <citation type="journal article" date="2021" name="Mol. Plant Pathol.">
        <title>A 20-kb lineage-specific genomic region tames virulence in pathogenic amphidiploid Verticillium longisporum.</title>
        <authorList>
            <person name="Harting R."/>
            <person name="Starke J."/>
            <person name="Kusch H."/>
            <person name="Poggeler S."/>
            <person name="Maurus I."/>
            <person name="Schluter R."/>
            <person name="Landesfeind M."/>
            <person name="Bulla I."/>
            <person name="Nowrousian M."/>
            <person name="de Jonge R."/>
            <person name="Stahlhut G."/>
            <person name="Hoff K.J."/>
            <person name="Asshauer K.P."/>
            <person name="Thurmer A."/>
            <person name="Stanke M."/>
            <person name="Daniel R."/>
            <person name="Morgenstern B."/>
            <person name="Thomma B.P.H.J."/>
            <person name="Kronstad J.W."/>
            <person name="Braus-Stromeyer S.A."/>
            <person name="Braus G.H."/>
        </authorList>
    </citation>
    <scope>NUCLEOTIDE SEQUENCE</scope>
    <source>
        <strain evidence="4">Vl32</strain>
    </source>
</reference>
<dbReference type="EMBL" id="JAEMWZ010000127">
    <property type="protein sequence ID" value="KAG7134968.1"/>
    <property type="molecule type" value="Genomic_DNA"/>
</dbReference>
<feature type="transmembrane region" description="Helical" evidence="2">
    <location>
        <begin position="577"/>
        <end position="601"/>
    </location>
</feature>
<feature type="region of interest" description="Disordered" evidence="1">
    <location>
        <begin position="624"/>
        <end position="643"/>
    </location>
</feature>
<evidence type="ECO:0000313" key="5">
    <source>
        <dbReference type="Proteomes" id="UP000689129"/>
    </source>
</evidence>
<accession>A0A8I2ZPR9</accession>
<protein>
    <recommendedName>
        <fullName evidence="6">Mid2 domain-containing protein</fullName>
    </recommendedName>
</protein>
<keyword evidence="2" id="KW-1133">Transmembrane helix</keyword>
<dbReference type="Proteomes" id="UP000689129">
    <property type="component" value="Unassembled WGS sequence"/>
</dbReference>